<evidence type="ECO:0000313" key="2">
    <source>
        <dbReference type="EMBL" id="JAC74627.1"/>
    </source>
</evidence>
<evidence type="ECO:0000256" key="1">
    <source>
        <dbReference type="SAM" id="MobiDB-lite"/>
    </source>
</evidence>
<accession>A0A061RP40</accession>
<protein>
    <submittedName>
        <fullName evidence="2">Uncharacterized protein</fullName>
    </submittedName>
</protein>
<feature type="non-terminal residue" evidence="2">
    <location>
        <position position="1"/>
    </location>
</feature>
<proteinExistence type="predicted"/>
<sequence length="51" mass="5461">ALPGALSSPLSQKASGRSALDPPAVPQPKPRQRRAIAFRIRITCEISRTPP</sequence>
<organism evidence="2">
    <name type="scientific">Tetraselmis sp. GSL018</name>
    <dbReference type="NCBI Taxonomy" id="582737"/>
    <lineage>
        <taxon>Eukaryota</taxon>
        <taxon>Viridiplantae</taxon>
        <taxon>Chlorophyta</taxon>
        <taxon>core chlorophytes</taxon>
        <taxon>Chlorodendrophyceae</taxon>
        <taxon>Chlorodendrales</taxon>
        <taxon>Chlorodendraceae</taxon>
        <taxon>Tetraselmis</taxon>
    </lineage>
</organism>
<gene>
    <name evidence="2" type="ORF">TSPGSL018_25432</name>
</gene>
<name>A0A061RP40_9CHLO</name>
<dbReference type="AlphaFoldDB" id="A0A061RP40"/>
<dbReference type="EMBL" id="GBEZ01011130">
    <property type="protein sequence ID" value="JAC74627.1"/>
    <property type="molecule type" value="Transcribed_RNA"/>
</dbReference>
<reference evidence="2" key="1">
    <citation type="submission" date="2014-05" db="EMBL/GenBank/DDBJ databases">
        <title>The transcriptome of the halophilic microalga Tetraselmis sp. GSL018 isolated from the Great Salt Lake, Utah.</title>
        <authorList>
            <person name="Jinkerson R.E."/>
            <person name="D'Adamo S."/>
            <person name="Posewitz M.C."/>
        </authorList>
    </citation>
    <scope>NUCLEOTIDE SEQUENCE</scope>
    <source>
        <strain evidence="2">GSL018</strain>
    </source>
</reference>
<feature type="region of interest" description="Disordered" evidence="1">
    <location>
        <begin position="1"/>
        <end position="34"/>
    </location>
</feature>